<organism evidence="4 5">
    <name type="scientific">Gymnopus androsaceus JB14</name>
    <dbReference type="NCBI Taxonomy" id="1447944"/>
    <lineage>
        <taxon>Eukaryota</taxon>
        <taxon>Fungi</taxon>
        <taxon>Dikarya</taxon>
        <taxon>Basidiomycota</taxon>
        <taxon>Agaricomycotina</taxon>
        <taxon>Agaricomycetes</taxon>
        <taxon>Agaricomycetidae</taxon>
        <taxon>Agaricales</taxon>
        <taxon>Marasmiineae</taxon>
        <taxon>Omphalotaceae</taxon>
        <taxon>Gymnopus</taxon>
    </lineage>
</organism>
<sequence length="548" mass="60777">MASALHSRRSSATRNDDLEGQFYSAGAESIPSSSSATHMRSYPGITNADNVSPIQTGHPSPLMRVGTMDEHTGIRFGVGSRLASHGEGDYKQKYGPDERYKELDHDARIWHVYNDESGAFDQDMIANASGDCDVMLIFAGLFSSVLTTLLAEVTPELSPDPTKTTNMLLQTLVNQTAQISLNKQIDSVLTNKSMLGRFSITDVDASTWVNALWFISLLLSLSTALLAVLAKQWIRQYSSFISGSARERASIRQFRYDNFEKWGVNVIIGVLPLALNMSLFLFMGGLVVFVFPCHSIIGLILLIMAGSVFIAYLVISILPVFLVGCPYRTSLSDILYPIYTFLFTRSGAHRHSLPKYSRDVERMAVEDLGETEHKRMLLWLAANTVDRSAITTLAEASSAAFPLDANQRLNGIIVHELHNITSRVLLGPTTVEAELSLGRILCAAIPYTFFGPDRDRRVLVKSELRRLSTLPITTSDYAIMLSLAGSGLVSNLRWGPEDKIVDQVLKPHEVFSFVIEQCNGKEQGNLFQAPVWIWWSLCIQASQKEELN</sequence>
<feature type="compositionally biased region" description="Basic residues" evidence="1">
    <location>
        <begin position="1"/>
        <end position="11"/>
    </location>
</feature>
<protein>
    <recommendedName>
        <fullName evidence="3">DUF6535 domain-containing protein</fullName>
    </recommendedName>
</protein>
<evidence type="ECO:0000313" key="4">
    <source>
        <dbReference type="EMBL" id="KAE9387692.1"/>
    </source>
</evidence>
<evidence type="ECO:0000256" key="2">
    <source>
        <dbReference type="SAM" id="Phobius"/>
    </source>
</evidence>
<dbReference type="Proteomes" id="UP000799118">
    <property type="component" value="Unassembled WGS sequence"/>
</dbReference>
<accession>A0A6A4GPI1</accession>
<keyword evidence="5" id="KW-1185">Reference proteome</keyword>
<evidence type="ECO:0000259" key="3">
    <source>
        <dbReference type="Pfam" id="PF20153"/>
    </source>
</evidence>
<keyword evidence="2" id="KW-1133">Transmembrane helix</keyword>
<feature type="transmembrane region" description="Helical" evidence="2">
    <location>
        <begin position="134"/>
        <end position="151"/>
    </location>
</feature>
<keyword evidence="2" id="KW-0812">Transmembrane</keyword>
<feature type="region of interest" description="Disordered" evidence="1">
    <location>
        <begin position="1"/>
        <end position="20"/>
    </location>
</feature>
<feature type="transmembrane region" description="Helical" evidence="2">
    <location>
        <begin position="211"/>
        <end position="230"/>
    </location>
</feature>
<proteinExistence type="predicted"/>
<name>A0A6A4GPI1_9AGAR</name>
<dbReference type="Pfam" id="PF20153">
    <property type="entry name" value="DUF6535"/>
    <property type="match status" value="1"/>
</dbReference>
<evidence type="ECO:0000256" key="1">
    <source>
        <dbReference type="SAM" id="MobiDB-lite"/>
    </source>
</evidence>
<evidence type="ECO:0000313" key="5">
    <source>
        <dbReference type="Proteomes" id="UP000799118"/>
    </source>
</evidence>
<reference evidence="4" key="1">
    <citation type="journal article" date="2019" name="Environ. Microbiol.">
        <title>Fungal ecological strategies reflected in gene transcription - a case study of two litter decomposers.</title>
        <authorList>
            <person name="Barbi F."/>
            <person name="Kohler A."/>
            <person name="Barry K."/>
            <person name="Baskaran P."/>
            <person name="Daum C."/>
            <person name="Fauchery L."/>
            <person name="Ihrmark K."/>
            <person name="Kuo A."/>
            <person name="LaButti K."/>
            <person name="Lipzen A."/>
            <person name="Morin E."/>
            <person name="Grigoriev I.V."/>
            <person name="Henrissat B."/>
            <person name="Lindahl B."/>
            <person name="Martin F."/>
        </authorList>
    </citation>
    <scope>NUCLEOTIDE SEQUENCE</scope>
    <source>
        <strain evidence="4">JB14</strain>
    </source>
</reference>
<dbReference type="InterPro" id="IPR045338">
    <property type="entry name" value="DUF6535"/>
</dbReference>
<feature type="transmembrane region" description="Helical" evidence="2">
    <location>
        <begin position="296"/>
        <end position="322"/>
    </location>
</feature>
<feature type="domain" description="DUF6535" evidence="3">
    <location>
        <begin position="110"/>
        <end position="291"/>
    </location>
</feature>
<dbReference type="EMBL" id="ML769786">
    <property type="protein sequence ID" value="KAE9387692.1"/>
    <property type="molecule type" value="Genomic_DNA"/>
</dbReference>
<feature type="transmembrane region" description="Helical" evidence="2">
    <location>
        <begin position="262"/>
        <end position="290"/>
    </location>
</feature>
<keyword evidence="2" id="KW-0472">Membrane</keyword>
<feature type="region of interest" description="Disordered" evidence="1">
    <location>
        <begin position="28"/>
        <end position="54"/>
    </location>
</feature>
<dbReference type="OrthoDB" id="3219854at2759"/>
<gene>
    <name evidence="4" type="ORF">BT96DRAFT_867286</name>
</gene>
<dbReference type="AlphaFoldDB" id="A0A6A4GPI1"/>